<gene>
    <name evidence="1" type="ORF">FEM48_Zijuj07G0110500</name>
</gene>
<comment type="caution">
    <text evidence="1">The sequence shown here is derived from an EMBL/GenBank/DDBJ whole genome shotgun (WGS) entry which is preliminary data.</text>
</comment>
<dbReference type="AlphaFoldDB" id="A0A978V494"/>
<evidence type="ECO:0000313" key="1">
    <source>
        <dbReference type="EMBL" id="KAH7522177.1"/>
    </source>
</evidence>
<proteinExistence type="predicted"/>
<protein>
    <submittedName>
        <fullName evidence="1">Uncharacterized protein</fullName>
    </submittedName>
</protein>
<name>A0A978V494_ZIZJJ</name>
<dbReference type="Proteomes" id="UP000813462">
    <property type="component" value="Unassembled WGS sequence"/>
</dbReference>
<sequence>MTENVKPRMGLSERKGGDGVLGLKIVYGISTPRWQGKAETEPRTGSQTAAYQVLVPKQANPDGEILSSFLFNSFTDVEEFSISQTRLGCKKQVMNFSSDANVR</sequence>
<organism evidence="1 2">
    <name type="scientific">Ziziphus jujuba var. spinosa</name>
    <dbReference type="NCBI Taxonomy" id="714518"/>
    <lineage>
        <taxon>Eukaryota</taxon>
        <taxon>Viridiplantae</taxon>
        <taxon>Streptophyta</taxon>
        <taxon>Embryophyta</taxon>
        <taxon>Tracheophyta</taxon>
        <taxon>Spermatophyta</taxon>
        <taxon>Magnoliopsida</taxon>
        <taxon>eudicotyledons</taxon>
        <taxon>Gunneridae</taxon>
        <taxon>Pentapetalae</taxon>
        <taxon>rosids</taxon>
        <taxon>fabids</taxon>
        <taxon>Rosales</taxon>
        <taxon>Rhamnaceae</taxon>
        <taxon>Paliureae</taxon>
        <taxon>Ziziphus</taxon>
    </lineage>
</organism>
<reference evidence="1" key="1">
    <citation type="journal article" date="2021" name="Front. Plant Sci.">
        <title>Chromosome-Scale Genome Assembly for Chinese Sour Jujube and Insights Into Its Genome Evolution and Domestication Signature.</title>
        <authorList>
            <person name="Shen L.-Y."/>
            <person name="Luo H."/>
            <person name="Wang X.-L."/>
            <person name="Wang X.-M."/>
            <person name="Qiu X.-J."/>
            <person name="Liu H."/>
            <person name="Zhou S.-S."/>
            <person name="Jia K.-H."/>
            <person name="Nie S."/>
            <person name="Bao Y.-T."/>
            <person name="Zhang R.-G."/>
            <person name="Yun Q.-Z."/>
            <person name="Chai Y.-H."/>
            <person name="Lu J.-Y."/>
            <person name="Li Y."/>
            <person name="Zhao S.-W."/>
            <person name="Mao J.-F."/>
            <person name="Jia S.-G."/>
            <person name="Mao Y.-M."/>
        </authorList>
    </citation>
    <scope>NUCLEOTIDE SEQUENCE</scope>
    <source>
        <strain evidence="1">AT0</strain>
        <tissue evidence="1">Leaf</tissue>
    </source>
</reference>
<evidence type="ECO:0000313" key="2">
    <source>
        <dbReference type="Proteomes" id="UP000813462"/>
    </source>
</evidence>
<dbReference type="EMBL" id="JAEACU010000007">
    <property type="protein sequence ID" value="KAH7522177.1"/>
    <property type="molecule type" value="Genomic_DNA"/>
</dbReference>
<accession>A0A978V494</accession>